<dbReference type="PANTHER" id="PTHR46540">
    <property type="entry name" value="TETRATRICOPEPTIDE REPEAT PROTEIN 12"/>
    <property type="match status" value="1"/>
</dbReference>
<dbReference type="Proteomes" id="UP000011014">
    <property type="component" value="Unassembled WGS sequence"/>
</dbReference>
<sequence length="696" mass="78501">MDEDLDAKLKELEKVHEAIKNLKSSADDKTEQEKAMAAADKILKERKANETKTVLNKTKINKPSDPNAGMMAAMAADAEKRAEERKKRVAEANRIKELGNRALKEGFPCEAERRYSEALSIEKSVPAIWTNRAIVRIRLKKYKEAIEDCDWAFRASNDKCPKAMINLGNAQMALGEFEKAEEAFNKCIKLGKRELAQSYLIKLKEKKEQQEQKHKYLSEDKVHRSDYIADITKTLLKKGGALEMYLSIISILEISLGRQKHLVYDFIDARGIDIFKTPDGIIIENELQELWITLTPDSIAKNCDQQNNCISTLWRLFGVVVRQNYPKGEEVMDDSAFPDILLGSLQSGNAEIRTCCLQTIFFFSSIETLRSKLVVVFHRTDTLKSFTDAILNDDGNSISLSMQIITNLTRIGDCRRLFRDDFTNTIQPTLISVLENNDKMESETVAKVISAITNMLKDDFIRRCVVSADLVWELTCHVLAEAPAETKDDIDMFTNLLGFLHNMSFDKSKIVIENAPRVARSIERCLIIKSKNDDVLLRCIGLFNNICTKNSECCSIIINYTEKLFACLNHGRENLRQLAGRLLACMAEKSDECCLRIVKADPGLSKICKFLDSKNDSERGNASLLVSKCASLIEPVPINLIEPLLNIVNTSPCDHTRKNAAVAVGKLSRDSAEGRKELHRCHGLEILTARLKNVKL</sequence>
<dbReference type="GO" id="GO:0070286">
    <property type="term" value="P:axonemal dynein complex assembly"/>
    <property type="evidence" value="ECO:0007669"/>
    <property type="project" value="TreeGrafter"/>
</dbReference>
<evidence type="ECO:0000256" key="2">
    <source>
        <dbReference type="SAM" id="Coils"/>
    </source>
</evidence>
<feature type="repeat" description="TPR" evidence="1">
    <location>
        <begin position="161"/>
        <end position="194"/>
    </location>
</feature>
<protein>
    <submittedName>
        <fullName evidence="3">Uncharacterized protein</fullName>
    </submittedName>
</protein>
<evidence type="ECO:0000313" key="3">
    <source>
        <dbReference type="EMBL" id="CBY30898.1"/>
    </source>
</evidence>
<accession>E4Y5J8</accession>
<feature type="coiled-coil region" evidence="2">
    <location>
        <begin position="193"/>
        <end position="220"/>
    </location>
</feature>
<evidence type="ECO:0000256" key="1">
    <source>
        <dbReference type="PROSITE-ProRule" id="PRU00339"/>
    </source>
</evidence>
<dbReference type="EMBL" id="FN654287">
    <property type="protein sequence ID" value="CBY30898.1"/>
    <property type="molecule type" value="Genomic_DNA"/>
</dbReference>
<dbReference type="GO" id="GO:0005737">
    <property type="term" value="C:cytoplasm"/>
    <property type="evidence" value="ECO:0007669"/>
    <property type="project" value="TreeGrafter"/>
</dbReference>
<dbReference type="InterPro" id="IPR043195">
    <property type="entry name" value="TTC12"/>
</dbReference>
<dbReference type="Gene3D" id="1.25.10.10">
    <property type="entry name" value="Leucine-rich Repeat Variant"/>
    <property type="match status" value="2"/>
</dbReference>
<name>E4Y5J8_OIKDI</name>
<keyword evidence="1" id="KW-0802">TPR repeat</keyword>
<dbReference type="InterPro" id="IPR019734">
    <property type="entry name" value="TPR_rpt"/>
</dbReference>
<dbReference type="PROSITE" id="PS50005">
    <property type="entry name" value="TPR"/>
    <property type="match status" value="1"/>
</dbReference>
<keyword evidence="2" id="KW-0175">Coiled coil</keyword>
<gene>
    <name evidence="3" type="ORF">GSOID_T00018844001</name>
</gene>
<dbReference type="PANTHER" id="PTHR46540:SF1">
    <property type="entry name" value="TETRATRICOPEPTIDE REPEAT PROTEIN 12"/>
    <property type="match status" value="1"/>
</dbReference>
<proteinExistence type="predicted"/>
<reference evidence="3" key="1">
    <citation type="journal article" date="2010" name="Science">
        <title>Plasticity of animal genome architecture unmasked by rapid evolution of a pelagic tunicate.</title>
        <authorList>
            <person name="Denoeud F."/>
            <person name="Henriet S."/>
            <person name="Mungpakdee S."/>
            <person name="Aury J.M."/>
            <person name="Da Silva C."/>
            <person name="Brinkmann H."/>
            <person name="Mikhaleva J."/>
            <person name="Olsen L.C."/>
            <person name="Jubin C."/>
            <person name="Canestro C."/>
            <person name="Bouquet J.M."/>
            <person name="Danks G."/>
            <person name="Poulain J."/>
            <person name="Campsteijn C."/>
            <person name="Adamski M."/>
            <person name="Cross I."/>
            <person name="Yadetie F."/>
            <person name="Muffato M."/>
            <person name="Louis A."/>
            <person name="Butcher S."/>
            <person name="Tsagkogeorga G."/>
            <person name="Konrad A."/>
            <person name="Singh S."/>
            <person name="Jensen M.F."/>
            <person name="Cong E.H."/>
            <person name="Eikeseth-Otteraa H."/>
            <person name="Noel B."/>
            <person name="Anthouard V."/>
            <person name="Porcel B.M."/>
            <person name="Kachouri-Lafond R."/>
            <person name="Nishino A."/>
            <person name="Ugolini M."/>
            <person name="Chourrout P."/>
            <person name="Nishida H."/>
            <person name="Aasland R."/>
            <person name="Huzurbazar S."/>
            <person name="Westhof E."/>
            <person name="Delsuc F."/>
            <person name="Lehrach H."/>
            <person name="Reinhardt R."/>
            <person name="Weissenbach J."/>
            <person name="Roy S.W."/>
            <person name="Artiguenave F."/>
            <person name="Postlethwait J.H."/>
            <person name="Manak J.R."/>
            <person name="Thompson E.M."/>
            <person name="Jaillon O."/>
            <person name="Du Pasquier L."/>
            <person name="Boudinot P."/>
            <person name="Liberles D.A."/>
            <person name="Volff J.N."/>
            <person name="Philippe H."/>
            <person name="Lenhard B."/>
            <person name="Roest Crollius H."/>
            <person name="Wincker P."/>
            <person name="Chourrout D."/>
        </authorList>
    </citation>
    <scope>NUCLEOTIDE SEQUENCE [LARGE SCALE GENOMIC DNA]</scope>
</reference>
<dbReference type="Gene3D" id="1.25.40.10">
    <property type="entry name" value="Tetratricopeptide repeat domain"/>
    <property type="match status" value="1"/>
</dbReference>
<dbReference type="InterPro" id="IPR011989">
    <property type="entry name" value="ARM-like"/>
</dbReference>
<dbReference type="Pfam" id="PF00515">
    <property type="entry name" value="TPR_1"/>
    <property type="match status" value="1"/>
</dbReference>
<dbReference type="GO" id="GO:0005813">
    <property type="term" value="C:centrosome"/>
    <property type="evidence" value="ECO:0007669"/>
    <property type="project" value="TreeGrafter"/>
</dbReference>
<dbReference type="InterPro" id="IPR011990">
    <property type="entry name" value="TPR-like_helical_dom_sf"/>
</dbReference>
<dbReference type="InterPro" id="IPR016024">
    <property type="entry name" value="ARM-type_fold"/>
</dbReference>
<dbReference type="GO" id="GO:0007288">
    <property type="term" value="P:sperm axoneme assembly"/>
    <property type="evidence" value="ECO:0007669"/>
    <property type="project" value="TreeGrafter"/>
</dbReference>
<dbReference type="SMART" id="SM00028">
    <property type="entry name" value="TPR"/>
    <property type="match status" value="2"/>
</dbReference>
<dbReference type="SUPFAM" id="SSF48452">
    <property type="entry name" value="TPR-like"/>
    <property type="match status" value="1"/>
</dbReference>
<feature type="coiled-coil region" evidence="2">
    <location>
        <begin position="2"/>
        <end position="32"/>
    </location>
</feature>
<dbReference type="AlphaFoldDB" id="E4Y5J8"/>
<dbReference type="SUPFAM" id="SSF48371">
    <property type="entry name" value="ARM repeat"/>
    <property type="match status" value="1"/>
</dbReference>
<organism evidence="3">
    <name type="scientific">Oikopleura dioica</name>
    <name type="common">Tunicate</name>
    <dbReference type="NCBI Taxonomy" id="34765"/>
    <lineage>
        <taxon>Eukaryota</taxon>
        <taxon>Metazoa</taxon>
        <taxon>Chordata</taxon>
        <taxon>Tunicata</taxon>
        <taxon>Appendicularia</taxon>
        <taxon>Copelata</taxon>
        <taxon>Oikopleuridae</taxon>
        <taxon>Oikopleura</taxon>
    </lineage>
</organism>